<reference evidence="1 2" key="1">
    <citation type="journal article" date="2021" name="Hortic Res">
        <title>High-quality reference genome and annotation aids understanding of berry development for evergreen blueberry (Vaccinium darrowii).</title>
        <authorList>
            <person name="Yu J."/>
            <person name="Hulse-Kemp A.M."/>
            <person name="Babiker E."/>
            <person name="Staton M."/>
        </authorList>
    </citation>
    <scope>NUCLEOTIDE SEQUENCE [LARGE SCALE GENOMIC DNA]</scope>
    <source>
        <strain evidence="2">cv. NJ 8807/NJ 8810</strain>
        <tissue evidence="1">Young leaf</tissue>
    </source>
</reference>
<name>A0ACB7Z3S3_9ERIC</name>
<comment type="caution">
    <text evidence="1">The sequence shown here is derived from an EMBL/GenBank/DDBJ whole genome shotgun (WGS) entry which is preliminary data.</text>
</comment>
<proteinExistence type="predicted"/>
<organism evidence="1 2">
    <name type="scientific">Vaccinium darrowii</name>
    <dbReference type="NCBI Taxonomy" id="229202"/>
    <lineage>
        <taxon>Eukaryota</taxon>
        <taxon>Viridiplantae</taxon>
        <taxon>Streptophyta</taxon>
        <taxon>Embryophyta</taxon>
        <taxon>Tracheophyta</taxon>
        <taxon>Spermatophyta</taxon>
        <taxon>Magnoliopsida</taxon>
        <taxon>eudicotyledons</taxon>
        <taxon>Gunneridae</taxon>
        <taxon>Pentapetalae</taxon>
        <taxon>asterids</taxon>
        <taxon>Ericales</taxon>
        <taxon>Ericaceae</taxon>
        <taxon>Vaccinioideae</taxon>
        <taxon>Vaccinieae</taxon>
        <taxon>Vaccinium</taxon>
    </lineage>
</organism>
<protein>
    <submittedName>
        <fullName evidence="1">Uncharacterized protein</fullName>
    </submittedName>
</protein>
<gene>
    <name evidence="1" type="ORF">Vadar_010410</name>
</gene>
<dbReference type="Proteomes" id="UP000828048">
    <property type="component" value="Chromosome 4"/>
</dbReference>
<keyword evidence="2" id="KW-1185">Reference proteome</keyword>
<evidence type="ECO:0000313" key="1">
    <source>
        <dbReference type="EMBL" id="KAH7860190.1"/>
    </source>
</evidence>
<accession>A0ACB7Z3S3</accession>
<dbReference type="EMBL" id="CM037154">
    <property type="protein sequence ID" value="KAH7860190.1"/>
    <property type="molecule type" value="Genomic_DNA"/>
</dbReference>
<evidence type="ECO:0000313" key="2">
    <source>
        <dbReference type="Proteomes" id="UP000828048"/>
    </source>
</evidence>
<sequence>MPGLPQRNSEIGIFFPGQEEFMLLITLENSYTGCWNFSLYETDACLWSYCVTHNFIVILLKQWMVNGEVCIGLFALRDIKKGEELTFDYNYVRVFGAAAKECVCGSSQCRGYLGGDPQNTEEIVKGDSDEEYPEPVMFYEDGEIDDNWKQLISAASSFDTTEKMAGHILGNKDTMGKSAIAGGHVESIRELQIGGIQAKVEDEMDISATAVQPLETTAGSSLMKFASGAQWHNPLEVNASVEGSLPNLPEETFSHLDQKSNKPISEAQQEFVQGLETFLQTVIPKPLSDAINTKKKFKFDAEDRHESKAHSRLKTSRSSSSVKKGKLLHNSLKIDKSELIVNKSHVLTYKSRKIMESSLNNRFEAVEEKLNDLLDADGGISKRKDATKGYLKLLLLTATSGDSGNGEAIQSNRDLSMILDALLKTRSRIVLVDIISKNGLQMLHNIMKRYRRNFNKIPILRKLLKVLEYLAVREILTLEHINGGPRCLGVESFRESILTLTEHDDKQVHQIARNFRDRWIPRPVRKSSCMDRSDGRMEFLRDSDCNRCSASYIHGRDKVGKTEEAISSIKQSIIAANSDDTCTPEGCSTSGTSSVPNNGAKTRKRKSRWDQPAEISFSLISTQHQEPEIQLSLLQNSYAVPQNEFGINREDKLKVENREDNIGQKIDEDVPPGFSPDDMGQKIDEDVPPGFSVLSNSSSVSTDINREIVIPPEFPTEVVMGHPNERFNNRLATSYGIPLQVVQQFGIPQAETLESWIVAPGMPFQPFPPLPPYPRGKRILPPPCIPSQVTQNVGEQIHHSDQNTPCTSNGARIPMDVQIKGEKNQLTFQRGNGTHSLGRRYFRQRKWNNAQVGPPWIQKRNGSGFMVNNSRNGLCSSVGVATVANEVNGQISSEYVNPGVQNSSHTFHQYP</sequence>